<evidence type="ECO:0000313" key="8">
    <source>
        <dbReference type="Proteomes" id="UP001558713"/>
    </source>
</evidence>
<dbReference type="PRINTS" id="PR00404">
    <property type="entry name" value="MADSDOMAIN"/>
</dbReference>
<keyword evidence="3" id="KW-0238">DNA-binding</keyword>
<dbReference type="EMBL" id="JBANAX010000861">
    <property type="protein sequence ID" value="KAL1191029.1"/>
    <property type="molecule type" value="Genomic_DNA"/>
</dbReference>
<dbReference type="SUPFAM" id="SSF55455">
    <property type="entry name" value="SRF-like"/>
    <property type="match status" value="1"/>
</dbReference>
<dbReference type="SMART" id="SM00432">
    <property type="entry name" value="MADS"/>
    <property type="match status" value="1"/>
</dbReference>
<dbReference type="GO" id="GO:0003677">
    <property type="term" value="F:DNA binding"/>
    <property type="evidence" value="ECO:0007669"/>
    <property type="project" value="UniProtKB-KW"/>
</dbReference>
<dbReference type="InterPro" id="IPR036879">
    <property type="entry name" value="TF_MADSbox_sf"/>
</dbReference>
<proteinExistence type="predicted"/>
<name>A0ABD0Z8K3_CARAN</name>
<dbReference type="Pfam" id="PF00319">
    <property type="entry name" value="SRF-TF"/>
    <property type="match status" value="1"/>
</dbReference>
<dbReference type="AlphaFoldDB" id="A0ABD0Z8K3"/>
<protein>
    <submittedName>
        <fullName evidence="7">Agamous-like MADS-box protein AGL86</fullName>
    </submittedName>
</protein>
<dbReference type="InterPro" id="IPR033897">
    <property type="entry name" value="SRF-like_MADS-box"/>
</dbReference>
<feature type="domain" description="MADS-box" evidence="6">
    <location>
        <begin position="1"/>
        <end position="50"/>
    </location>
</feature>
<dbReference type="PANTHER" id="PTHR11945">
    <property type="entry name" value="MADS BOX PROTEIN"/>
    <property type="match status" value="1"/>
</dbReference>
<comment type="subcellular location">
    <subcellularLocation>
        <location evidence="1">Nucleus</location>
    </subcellularLocation>
</comment>
<dbReference type="InterPro" id="IPR002100">
    <property type="entry name" value="TF_MADSbox"/>
</dbReference>
<comment type="caution">
    <text evidence="7">The sequence shown here is derived from an EMBL/GenBank/DDBJ whole genome shotgun (WGS) entry which is preliminary data.</text>
</comment>
<sequence length="163" mass="19188">MGRRKIRHQFISDNSTRRVTFKKRKDGLLKKLKELTILCGLPAFAIIYSEYKEGPELWPNRNEVCSLLNRLSELPVEKQTKYKMNQNDIMNRMAQDAEKKIEKVRFHKRSMDLGLMAMFKDLSTYGDYSDELNKAAKVFENKFKAVRERIKAVKEGTPIIKRD</sequence>
<dbReference type="PROSITE" id="PS50066">
    <property type="entry name" value="MADS_BOX_2"/>
    <property type="match status" value="1"/>
</dbReference>
<dbReference type="PANTHER" id="PTHR11945:SF521">
    <property type="entry name" value="AGAMOUS-LIKE 48-RELATED"/>
    <property type="match status" value="1"/>
</dbReference>
<keyword evidence="8" id="KW-1185">Reference proteome</keyword>
<gene>
    <name evidence="7" type="ORF">V5N11_018582</name>
</gene>
<evidence type="ECO:0000259" key="6">
    <source>
        <dbReference type="PROSITE" id="PS50066"/>
    </source>
</evidence>
<keyword evidence="4" id="KW-0804">Transcription</keyword>
<organism evidence="7 8">
    <name type="scientific">Cardamine amara subsp. amara</name>
    <dbReference type="NCBI Taxonomy" id="228776"/>
    <lineage>
        <taxon>Eukaryota</taxon>
        <taxon>Viridiplantae</taxon>
        <taxon>Streptophyta</taxon>
        <taxon>Embryophyta</taxon>
        <taxon>Tracheophyta</taxon>
        <taxon>Spermatophyta</taxon>
        <taxon>Magnoliopsida</taxon>
        <taxon>eudicotyledons</taxon>
        <taxon>Gunneridae</taxon>
        <taxon>Pentapetalae</taxon>
        <taxon>rosids</taxon>
        <taxon>malvids</taxon>
        <taxon>Brassicales</taxon>
        <taxon>Brassicaceae</taxon>
        <taxon>Cardamineae</taxon>
        <taxon>Cardamine</taxon>
    </lineage>
</organism>
<dbReference type="GO" id="GO:0005634">
    <property type="term" value="C:nucleus"/>
    <property type="evidence" value="ECO:0007669"/>
    <property type="project" value="UniProtKB-SubCell"/>
</dbReference>
<keyword evidence="5" id="KW-0539">Nucleus</keyword>
<evidence type="ECO:0000313" key="7">
    <source>
        <dbReference type="EMBL" id="KAL1191029.1"/>
    </source>
</evidence>
<keyword evidence="2" id="KW-0805">Transcription regulation</keyword>
<accession>A0ABD0Z8K3</accession>
<evidence type="ECO:0000256" key="2">
    <source>
        <dbReference type="ARBA" id="ARBA00023015"/>
    </source>
</evidence>
<evidence type="ECO:0000256" key="3">
    <source>
        <dbReference type="ARBA" id="ARBA00023125"/>
    </source>
</evidence>
<dbReference type="Gene3D" id="3.40.1810.10">
    <property type="entry name" value="Transcription factor, MADS-box"/>
    <property type="match status" value="1"/>
</dbReference>
<reference evidence="7 8" key="1">
    <citation type="submission" date="2024-04" db="EMBL/GenBank/DDBJ databases">
        <title>Genome assembly C_amara_ONT_v2.</title>
        <authorList>
            <person name="Yant L."/>
            <person name="Moore C."/>
            <person name="Slenker M."/>
        </authorList>
    </citation>
    <scope>NUCLEOTIDE SEQUENCE [LARGE SCALE GENOMIC DNA]</scope>
    <source>
        <tissue evidence="7">Leaf</tissue>
    </source>
</reference>
<evidence type="ECO:0000256" key="5">
    <source>
        <dbReference type="ARBA" id="ARBA00023242"/>
    </source>
</evidence>
<dbReference type="CDD" id="cd00266">
    <property type="entry name" value="MADS_SRF_like"/>
    <property type="match status" value="1"/>
</dbReference>
<evidence type="ECO:0000256" key="4">
    <source>
        <dbReference type="ARBA" id="ARBA00023163"/>
    </source>
</evidence>
<evidence type="ECO:0000256" key="1">
    <source>
        <dbReference type="ARBA" id="ARBA00004123"/>
    </source>
</evidence>
<dbReference type="Proteomes" id="UP001558713">
    <property type="component" value="Unassembled WGS sequence"/>
</dbReference>